<reference evidence="2" key="1">
    <citation type="submission" date="2015-10" db="EMBL/GenBank/DDBJ databases">
        <authorList>
            <person name="Lehtovirta-Morley L.E."/>
            <person name="Vieille C."/>
        </authorList>
    </citation>
    <scope>NUCLEOTIDE SEQUENCE [LARGE SCALE GENOMIC DNA]</scope>
</reference>
<sequence>MVIIRHQPINEIIIHELVKVNSIEDFLSIKTNNVPLGSSAPPARWADGILYEPQGFPPTQEIIKDQIEGKIHFAAIEYTEMPQYKQYLKNSTNNVLLPIIDMSHNEATKQIAQWLKGQIISK</sequence>
<organism evidence="1 2">
    <name type="scientific">Nitrosotalea devaniterrae</name>
    <dbReference type="NCBI Taxonomy" id="1078905"/>
    <lineage>
        <taxon>Archaea</taxon>
        <taxon>Nitrososphaerota</taxon>
        <taxon>Nitrososphaeria</taxon>
        <taxon>Nitrosotaleales</taxon>
        <taxon>Nitrosotaleaceae</taxon>
        <taxon>Nitrosotalea</taxon>
    </lineage>
</organism>
<evidence type="ECO:0000313" key="1">
    <source>
        <dbReference type="EMBL" id="CUR51228.1"/>
    </source>
</evidence>
<proteinExistence type="predicted"/>
<evidence type="ECO:0000313" key="2">
    <source>
        <dbReference type="Proteomes" id="UP000196239"/>
    </source>
</evidence>
<dbReference type="AlphaFoldDB" id="A0A128A1L3"/>
<gene>
    <name evidence="1" type="ORF">NDEV_0463</name>
</gene>
<protein>
    <submittedName>
        <fullName evidence="1">Uncharacterized protein</fullName>
    </submittedName>
</protein>
<name>A0A128A1L3_9ARCH</name>
<dbReference type="KEGG" id="ndv:NDEV_0463"/>
<keyword evidence="2" id="KW-1185">Reference proteome</keyword>
<dbReference type="Proteomes" id="UP000196239">
    <property type="component" value="Chromosome 1"/>
</dbReference>
<dbReference type="EMBL" id="LN890280">
    <property type="protein sequence ID" value="CUR51228.1"/>
    <property type="molecule type" value="Genomic_DNA"/>
</dbReference>
<accession>A0A128A1L3</accession>